<sequence length="213" mass="23458">MSNPILTMSQNLDEPPWTVSCWMCSSIYAVYPPDMITQGFATRRSAAQASGTKRRDQRKCAVTRSGDPVHHVHTVTAKKMKDILSIPCVTLRLVDLHERRKTYHKPVHNARFAEVSWPAGMECIVSCAFNGVGYLKQQRGCRRPLYGCLLEFGDDVQQRAACSGHSEALRDGACGLGVYTTADMYAGDIVGEYTGELSEYDAGVPGQPPITVK</sequence>
<dbReference type="EMBL" id="NBNE01019125">
    <property type="protein sequence ID" value="OWY91939.1"/>
    <property type="molecule type" value="Genomic_DNA"/>
</dbReference>
<gene>
    <name evidence="1" type="ORF">PHMEG_00039250</name>
</gene>
<reference evidence="2" key="1">
    <citation type="submission" date="2017-03" db="EMBL/GenBank/DDBJ databases">
        <title>Phytopthora megakarya and P. palmivora, two closely related causual agents of cacao black pod achieved similar genome size and gene model numbers by different mechanisms.</title>
        <authorList>
            <person name="Ali S."/>
            <person name="Shao J."/>
            <person name="Larry D.J."/>
            <person name="Kronmiller B."/>
            <person name="Shen D."/>
            <person name="Strem M.D."/>
            <person name="Melnick R.L."/>
            <person name="Guiltinan M.J."/>
            <person name="Tyler B.M."/>
            <person name="Meinhardt L.W."/>
            <person name="Bailey B.A."/>
        </authorList>
    </citation>
    <scope>NUCLEOTIDE SEQUENCE [LARGE SCALE GENOMIC DNA]</scope>
    <source>
        <strain evidence="2">zdho120</strain>
    </source>
</reference>
<dbReference type="Gene3D" id="2.170.270.10">
    <property type="entry name" value="SET domain"/>
    <property type="match status" value="1"/>
</dbReference>
<dbReference type="InterPro" id="IPR046341">
    <property type="entry name" value="SET_dom_sf"/>
</dbReference>
<evidence type="ECO:0000313" key="1">
    <source>
        <dbReference type="EMBL" id="OWY91939.1"/>
    </source>
</evidence>
<dbReference type="Proteomes" id="UP000198211">
    <property type="component" value="Unassembled WGS sequence"/>
</dbReference>
<accession>A0A225UIJ1</accession>
<organism evidence="1 2">
    <name type="scientific">Phytophthora megakarya</name>
    <dbReference type="NCBI Taxonomy" id="4795"/>
    <lineage>
        <taxon>Eukaryota</taxon>
        <taxon>Sar</taxon>
        <taxon>Stramenopiles</taxon>
        <taxon>Oomycota</taxon>
        <taxon>Peronosporomycetes</taxon>
        <taxon>Peronosporales</taxon>
        <taxon>Peronosporaceae</taxon>
        <taxon>Phytophthora</taxon>
    </lineage>
</organism>
<name>A0A225UIJ1_9STRA</name>
<keyword evidence="2" id="KW-1185">Reference proteome</keyword>
<proteinExistence type="predicted"/>
<evidence type="ECO:0008006" key="3">
    <source>
        <dbReference type="Google" id="ProtNLM"/>
    </source>
</evidence>
<comment type="caution">
    <text evidence="1">The sequence shown here is derived from an EMBL/GenBank/DDBJ whole genome shotgun (WGS) entry which is preliminary data.</text>
</comment>
<dbReference type="STRING" id="4795.A0A225UIJ1"/>
<evidence type="ECO:0000313" key="2">
    <source>
        <dbReference type="Proteomes" id="UP000198211"/>
    </source>
</evidence>
<dbReference type="SUPFAM" id="SSF82199">
    <property type="entry name" value="SET domain"/>
    <property type="match status" value="1"/>
</dbReference>
<protein>
    <recommendedName>
        <fullName evidence="3">SET domain-containing protein</fullName>
    </recommendedName>
</protein>
<dbReference type="AlphaFoldDB" id="A0A225UIJ1"/>